<organism evidence="11 12">
    <name type="scientific">Caldimonas thermodepolymerans</name>
    <dbReference type="NCBI Taxonomy" id="215580"/>
    <lineage>
        <taxon>Bacteria</taxon>
        <taxon>Pseudomonadati</taxon>
        <taxon>Pseudomonadota</taxon>
        <taxon>Betaproteobacteria</taxon>
        <taxon>Burkholderiales</taxon>
        <taxon>Sphaerotilaceae</taxon>
        <taxon>Caldimonas</taxon>
    </lineage>
</organism>
<evidence type="ECO:0000256" key="2">
    <source>
        <dbReference type="ARBA" id="ARBA00004162"/>
    </source>
</evidence>
<feature type="transmembrane region" description="Helical" evidence="10">
    <location>
        <begin position="23"/>
        <end position="44"/>
    </location>
</feature>
<evidence type="ECO:0000256" key="7">
    <source>
        <dbReference type="ARBA" id="ARBA00022779"/>
    </source>
</evidence>
<keyword evidence="10" id="KW-0997">Cell inner membrane</keyword>
<evidence type="ECO:0000256" key="1">
    <source>
        <dbReference type="ARBA" id="ARBA00002254"/>
    </source>
</evidence>
<accession>A0AA46DG49</accession>
<gene>
    <name evidence="11" type="ORF">EV676_102394</name>
</gene>
<evidence type="ECO:0000256" key="4">
    <source>
        <dbReference type="ARBA" id="ARBA00022475"/>
    </source>
</evidence>
<dbReference type="InterPro" id="IPR005503">
    <property type="entry name" value="FliL"/>
</dbReference>
<keyword evidence="8 10" id="KW-1133">Transmembrane helix</keyword>
<evidence type="ECO:0000256" key="5">
    <source>
        <dbReference type="ARBA" id="ARBA00022500"/>
    </source>
</evidence>
<evidence type="ECO:0000256" key="9">
    <source>
        <dbReference type="ARBA" id="ARBA00023136"/>
    </source>
</evidence>
<comment type="subcellular location">
    <subcellularLocation>
        <location evidence="10">Cell inner membrane</location>
    </subcellularLocation>
    <subcellularLocation>
        <location evidence="2">Cell membrane</location>
        <topology evidence="2">Single-pass membrane protein</topology>
    </subcellularLocation>
</comment>
<evidence type="ECO:0000256" key="8">
    <source>
        <dbReference type="ARBA" id="ARBA00022989"/>
    </source>
</evidence>
<reference evidence="11 12" key="1">
    <citation type="submission" date="2019-03" db="EMBL/GenBank/DDBJ databases">
        <title>Genomic Encyclopedia of Type Strains, Phase IV (KMG-IV): sequencing the most valuable type-strain genomes for metagenomic binning, comparative biology and taxonomic classification.</title>
        <authorList>
            <person name="Goeker M."/>
        </authorList>
    </citation>
    <scope>NUCLEOTIDE SEQUENCE [LARGE SCALE GENOMIC DNA]</scope>
    <source>
        <strain evidence="11 12">DSM 15264</strain>
    </source>
</reference>
<dbReference type="EMBL" id="SLXF01000002">
    <property type="protein sequence ID" value="TCP08884.1"/>
    <property type="molecule type" value="Genomic_DNA"/>
</dbReference>
<keyword evidence="7 10" id="KW-0283">Flagellar rotation</keyword>
<keyword evidence="11" id="KW-0282">Flagellum</keyword>
<evidence type="ECO:0000256" key="3">
    <source>
        <dbReference type="ARBA" id="ARBA00008281"/>
    </source>
</evidence>
<keyword evidence="4" id="KW-1003">Cell membrane</keyword>
<evidence type="ECO:0000313" key="12">
    <source>
        <dbReference type="Proteomes" id="UP000294772"/>
    </source>
</evidence>
<dbReference type="GO" id="GO:0071978">
    <property type="term" value="P:bacterial-type flagellum-dependent swarming motility"/>
    <property type="evidence" value="ECO:0007669"/>
    <property type="project" value="TreeGrafter"/>
</dbReference>
<dbReference type="GO" id="GO:0009425">
    <property type="term" value="C:bacterial-type flagellum basal body"/>
    <property type="evidence" value="ECO:0007669"/>
    <property type="project" value="InterPro"/>
</dbReference>
<keyword evidence="6 10" id="KW-0812">Transmembrane</keyword>
<comment type="caution">
    <text evidence="11">The sequence shown here is derived from an EMBL/GenBank/DDBJ whole genome shotgun (WGS) entry which is preliminary data.</text>
</comment>
<dbReference type="AlphaFoldDB" id="A0AA46DG49"/>
<dbReference type="Proteomes" id="UP000294772">
    <property type="component" value="Unassembled WGS sequence"/>
</dbReference>
<comment type="function">
    <text evidence="1 10">Controls the rotational direction of flagella during chemotaxis.</text>
</comment>
<evidence type="ECO:0000256" key="10">
    <source>
        <dbReference type="RuleBase" id="RU364125"/>
    </source>
</evidence>
<protein>
    <recommendedName>
        <fullName evidence="10">Flagellar protein FliL</fullName>
    </recommendedName>
</protein>
<evidence type="ECO:0000256" key="6">
    <source>
        <dbReference type="ARBA" id="ARBA00022692"/>
    </source>
</evidence>
<dbReference type="PANTHER" id="PTHR35091:SF2">
    <property type="entry name" value="FLAGELLAR PROTEIN FLIL"/>
    <property type="match status" value="1"/>
</dbReference>
<keyword evidence="11" id="KW-0969">Cilium</keyword>
<keyword evidence="5 10" id="KW-0145">Chemotaxis</keyword>
<proteinExistence type="inferred from homology"/>
<evidence type="ECO:0000313" key="11">
    <source>
        <dbReference type="EMBL" id="TCP08884.1"/>
    </source>
</evidence>
<name>A0AA46DG49_9BURK</name>
<keyword evidence="9 10" id="KW-0472">Membrane</keyword>
<keyword evidence="11" id="KW-0966">Cell projection</keyword>
<sequence>MPAAMAPAAADAAHPNGGKKKKLLIVLAVLALLVAAAVAGLLLLKQRQASAYYDDEIDEVPVQEVARPRTVPGQPPVFLPLEPFTFNLSDKNVERYAQIGITFEMTSPEAAERLKAYLPAVRSNILMLLMHKTADELLDRAGKERLAAEILREAVRPLGMRMPPVDAEFADDDGSGRRRAPRGNAVIKAVHFSNFIIQ</sequence>
<dbReference type="GO" id="GO:0006935">
    <property type="term" value="P:chemotaxis"/>
    <property type="evidence" value="ECO:0007669"/>
    <property type="project" value="UniProtKB-KW"/>
</dbReference>
<comment type="similarity">
    <text evidence="3 10">Belongs to the FliL family.</text>
</comment>
<dbReference type="Pfam" id="PF03748">
    <property type="entry name" value="FliL"/>
    <property type="match status" value="1"/>
</dbReference>
<dbReference type="PANTHER" id="PTHR35091">
    <property type="entry name" value="FLAGELLAR PROTEIN FLIL"/>
    <property type="match status" value="1"/>
</dbReference>
<dbReference type="GO" id="GO:0005886">
    <property type="term" value="C:plasma membrane"/>
    <property type="evidence" value="ECO:0007669"/>
    <property type="project" value="UniProtKB-SubCell"/>
</dbReference>